<feature type="non-terminal residue" evidence="1">
    <location>
        <position position="1"/>
    </location>
</feature>
<name>A0ACC1KB19_9FUNG</name>
<accession>A0ACC1KB19</accession>
<organism evidence="1 2">
    <name type="scientific">Coemansia linderi</name>
    <dbReference type="NCBI Taxonomy" id="2663919"/>
    <lineage>
        <taxon>Eukaryota</taxon>
        <taxon>Fungi</taxon>
        <taxon>Fungi incertae sedis</taxon>
        <taxon>Zoopagomycota</taxon>
        <taxon>Kickxellomycotina</taxon>
        <taxon>Kickxellomycetes</taxon>
        <taxon>Kickxellales</taxon>
        <taxon>Kickxellaceae</taxon>
        <taxon>Coemansia</taxon>
    </lineage>
</organism>
<reference evidence="1" key="1">
    <citation type="submission" date="2022-07" db="EMBL/GenBank/DDBJ databases">
        <title>Phylogenomic reconstructions and comparative analyses of Kickxellomycotina fungi.</title>
        <authorList>
            <person name="Reynolds N.K."/>
            <person name="Stajich J.E."/>
            <person name="Barry K."/>
            <person name="Grigoriev I.V."/>
            <person name="Crous P."/>
            <person name="Smith M.E."/>
        </authorList>
    </citation>
    <scope>NUCLEOTIDE SEQUENCE</scope>
    <source>
        <strain evidence="1">BCRC 34191</strain>
    </source>
</reference>
<feature type="non-terminal residue" evidence="1">
    <location>
        <position position="125"/>
    </location>
</feature>
<evidence type="ECO:0000313" key="1">
    <source>
        <dbReference type="EMBL" id="KAJ2778620.1"/>
    </source>
</evidence>
<protein>
    <submittedName>
        <fullName evidence="1">Uncharacterized protein</fullName>
    </submittedName>
</protein>
<proteinExistence type="predicted"/>
<comment type="caution">
    <text evidence="1">The sequence shown here is derived from an EMBL/GenBank/DDBJ whole genome shotgun (WGS) entry which is preliminary data.</text>
</comment>
<dbReference type="EMBL" id="JANBUK010001665">
    <property type="protein sequence ID" value="KAJ2778620.1"/>
    <property type="molecule type" value="Genomic_DNA"/>
</dbReference>
<gene>
    <name evidence="1" type="ORF">GGI18_004034</name>
</gene>
<sequence>TLLVGTILAAIVSGQEGAPTPTGEATHGARADPKDKNAIDKFIETHSNKLVASAVKSFIDEQSSALSKRPEILSQLYAMQGEFIDDLNKDNFLDRISSFASKLEKLGGSDYNKPMGLAAVAFLAT</sequence>
<keyword evidence="2" id="KW-1185">Reference proteome</keyword>
<evidence type="ECO:0000313" key="2">
    <source>
        <dbReference type="Proteomes" id="UP001140066"/>
    </source>
</evidence>
<dbReference type="Proteomes" id="UP001140066">
    <property type="component" value="Unassembled WGS sequence"/>
</dbReference>